<dbReference type="Pfam" id="PF17770">
    <property type="entry name" value="RNase_J_C"/>
    <property type="match status" value="1"/>
</dbReference>
<dbReference type="CDD" id="cd07714">
    <property type="entry name" value="RNaseJ_MBL-fold"/>
    <property type="match status" value="1"/>
</dbReference>
<dbReference type="Gene3D" id="3.60.15.10">
    <property type="entry name" value="Ribonuclease Z/Hydroxyacylglutathione hydrolase-like"/>
    <property type="match status" value="1"/>
</dbReference>
<keyword evidence="4" id="KW-0862">Zinc</keyword>
<dbReference type="AlphaFoldDB" id="A0A1Y5T415"/>
<keyword evidence="5" id="KW-0269">Exonuclease</keyword>
<dbReference type="InterPro" id="IPR042173">
    <property type="entry name" value="RNase_J_2"/>
</dbReference>
<dbReference type="InParanoid" id="A0A1Y5T415"/>
<dbReference type="GO" id="GO:0003723">
    <property type="term" value="F:RNA binding"/>
    <property type="evidence" value="ECO:0007669"/>
    <property type="project" value="UniProtKB-KW"/>
</dbReference>
<dbReference type="EC" id="3.1.-.-" evidence="8"/>
<organism evidence="8 9">
    <name type="scientific">Oceanibacterium hippocampi</name>
    <dbReference type="NCBI Taxonomy" id="745714"/>
    <lineage>
        <taxon>Bacteria</taxon>
        <taxon>Pseudomonadati</taxon>
        <taxon>Pseudomonadota</taxon>
        <taxon>Alphaproteobacteria</taxon>
        <taxon>Sneathiellales</taxon>
        <taxon>Sneathiellaceae</taxon>
        <taxon>Oceanibacterium</taxon>
    </lineage>
</organism>
<evidence type="ECO:0000256" key="1">
    <source>
        <dbReference type="ARBA" id="ARBA00022722"/>
    </source>
</evidence>
<dbReference type="InterPro" id="IPR036866">
    <property type="entry name" value="RibonucZ/Hydroxyglut_hydro"/>
</dbReference>
<dbReference type="InterPro" id="IPR011108">
    <property type="entry name" value="RMMBL"/>
</dbReference>
<proteinExistence type="predicted"/>
<dbReference type="RefSeq" id="WP_176245018.1">
    <property type="nucleotide sequence ID" value="NZ_FWFR01000002.1"/>
</dbReference>
<evidence type="ECO:0000313" key="8">
    <source>
        <dbReference type="EMBL" id="SLN53687.1"/>
    </source>
</evidence>
<feature type="domain" description="Metallo-beta-lactamase" evidence="7">
    <location>
        <begin position="27"/>
        <end position="222"/>
    </location>
</feature>
<dbReference type="GO" id="GO:0046872">
    <property type="term" value="F:metal ion binding"/>
    <property type="evidence" value="ECO:0007669"/>
    <property type="project" value="UniProtKB-KW"/>
</dbReference>
<dbReference type="Gene3D" id="3.40.50.10710">
    <property type="entry name" value="Metallo-hydrolase/oxidoreductase"/>
    <property type="match status" value="1"/>
</dbReference>
<keyword evidence="6" id="KW-0694">RNA-binding</keyword>
<dbReference type="Proteomes" id="UP000193200">
    <property type="component" value="Unassembled WGS sequence"/>
</dbReference>
<dbReference type="InterPro" id="IPR001279">
    <property type="entry name" value="Metallo-B-lactamas"/>
</dbReference>
<keyword evidence="1" id="KW-0540">Nuclease</keyword>
<evidence type="ECO:0000256" key="3">
    <source>
        <dbReference type="ARBA" id="ARBA00022801"/>
    </source>
</evidence>
<dbReference type="SMART" id="SM00849">
    <property type="entry name" value="Lactamase_B"/>
    <property type="match status" value="1"/>
</dbReference>
<dbReference type="EMBL" id="FWFR01000002">
    <property type="protein sequence ID" value="SLN53687.1"/>
    <property type="molecule type" value="Genomic_DNA"/>
</dbReference>
<dbReference type="GO" id="GO:0004527">
    <property type="term" value="F:exonuclease activity"/>
    <property type="evidence" value="ECO:0007669"/>
    <property type="project" value="UniProtKB-KW"/>
</dbReference>
<dbReference type="Pfam" id="PF12706">
    <property type="entry name" value="Lactamase_B_2"/>
    <property type="match status" value="1"/>
</dbReference>
<dbReference type="InterPro" id="IPR041636">
    <property type="entry name" value="RNase_J_C"/>
</dbReference>
<accession>A0A1Y5T415</accession>
<sequence>MKQTRPTDDIAADALHFLPLGGTGEIGMNLNLYGLDGKWLMVDLGISFADESLPGIDIIMPDPTWIEDRRDDLIAIVLTHAHEDHLGAVAHLWPELRVPVYATPFAAGVLRHKLIEAGLQDEVEVHILDDDKPLVLGPFTIGLLPITHSIPEMRSLVIDTRFGRVVHSGDWKLDPEPLVGPATRPEDFTAAGDAGVLALVCDSTNVLKAGRSGSESRVRDQLMEIVGRCKRRVAVTTFSSNIARVQTIAEVAAAHGRDLVLVGRSVNRMVSVARECGYLPGLRAPIPPKEAGFLPPDKTLLLCTGCQGEPNGAMARIAAGEHPDIGIDAGDTVIFSSKVIPGNERSLFALHNTLARSGVEVVSELDHFVHVSGHPARDELTDMYRWVRPRIAVPVHGEARHLYEHAALARSLGVPEAPVLRNGDILRLAPGPATIVGQAETGRLALSGSGLVPVDGLLVRERRRLVFNGAATATLVVDQEGKPIAPLRVTTIGIFEDGTEDDILEDMEAELARELRALRTAERRSDANLTEAVRRAVRRVVRRLSGHRPTTIVEVVRVGDKPARKGRKVSEVEAA</sequence>
<dbReference type="PANTHER" id="PTHR43694">
    <property type="entry name" value="RIBONUCLEASE J"/>
    <property type="match status" value="1"/>
</dbReference>
<name>A0A1Y5T415_9PROT</name>
<evidence type="ECO:0000256" key="4">
    <source>
        <dbReference type="ARBA" id="ARBA00022833"/>
    </source>
</evidence>
<evidence type="ECO:0000256" key="6">
    <source>
        <dbReference type="ARBA" id="ARBA00022884"/>
    </source>
</evidence>
<evidence type="ECO:0000256" key="2">
    <source>
        <dbReference type="ARBA" id="ARBA00022723"/>
    </source>
</evidence>
<dbReference type="PANTHER" id="PTHR43694:SF1">
    <property type="entry name" value="RIBONUCLEASE J"/>
    <property type="match status" value="1"/>
</dbReference>
<keyword evidence="2" id="KW-0479">Metal-binding</keyword>
<evidence type="ECO:0000256" key="5">
    <source>
        <dbReference type="ARBA" id="ARBA00022839"/>
    </source>
</evidence>
<dbReference type="InterPro" id="IPR055132">
    <property type="entry name" value="RNase_J_b_CASP"/>
</dbReference>
<dbReference type="SUPFAM" id="SSF56281">
    <property type="entry name" value="Metallo-hydrolase/oxidoreductase"/>
    <property type="match status" value="1"/>
</dbReference>
<evidence type="ECO:0000259" key="7">
    <source>
        <dbReference type="SMART" id="SM00849"/>
    </source>
</evidence>
<dbReference type="Pfam" id="PF22505">
    <property type="entry name" value="RNase_J_b_CASP"/>
    <property type="match status" value="1"/>
</dbReference>
<reference evidence="8 9" key="1">
    <citation type="submission" date="2017-03" db="EMBL/GenBank/DDBJ databases">
        <authorList>
            <person name="Afonso C.L."/>
            <person name="Miller P.J."/>
            <person name="Scott M.A."/>
            <person name="Spackman E."/>
            <person name="Goraichik I."/>
            <person name="Dimitrov K.M."/>
            <person name="Suarez D.L."/>
            <person name="Swayne D.E."/>
        </authorList>
    </citation>
    <scope>NUCLEOTIDE SEQUENCE [LARGE SCALE GENOMIC DNA]</scope>
    <source>
        <strain evidence="8 9">CECT 7691</strain>
    </source>
</reference>
<dbReference type="Pfam" id="PF07521">
    <property type="entry name" value="RMMBL"/>
    <property type="match status" value="1"/>
</dbReference>
<protein>
    <submittedName>
        <fullName evidence="8">Ribonuclease J 1</fullName>
        <ecNumber evidence="8">3.1.-.-</ecNumber>
    </submittedName>
</protein>
<keyword evidence="3 8" id="KW-0378">Hydrolase</keyword>
<evidence type="ECO:0000313" key="9">
    <source>
        <dbReference type="Proteomes" id="UP000193200"/>
    </source>
</evidence>
<gene>
    <name evidence="8" type="ORF">OCH7691_02257</name>
</gene>
<keyword evidence="9" id="KW-1185">Reference proteome</keyword>
<dbReference type="Gene3D" id="3.10.20.580">
    <property type="match status" value="1"/>
</dbReference>